<keyword evidence="1" id="KW-0812">Transmembrane</keyword>
<sequence length="176" mass="20053">MKTNTQHILTVMKIIAWLAFVGFSIQCTAQITALVVGFVKPEFAPNLYKVDENWFKLKEESDLIFICIMSIIIAISAFKANVWYTVIKLFDSLNLDNPFTIEVAKKLEGIAWQLLVVWIAGAIGSGYLKNVQKFQEIDFLYLDNEGEFLFVAGIIYIISQIFKRGVELQEESELTV</sequence>
<dbReference type="Pfam" id="PF11188">
    <property type="entry name" value="DUF2975"/>
    <property type="match status" value="1"/>
</dbReference>
<organism evidence="2 3">
    <name type="scientific">Moheibacter sediminis</name>
    <dbReference type="NCBI Taxonomy" id="1434700"/>
    <lineage>
        <taxon>Bacteria</taxon>
        <taxon>Pseudomonadati</taxon>
        <taxon>Bacteroidota</taxon>
        <taxon>Flavobacteriia</taxon>
        <taxon>Flavobacteriales</taxon>
        <taxon>Weeksellaceae</taxon>
        <taxon>Moheibacter</taxon>
    </lineage>
</organism>
<dbReference type="OrthoDB" id="672524at2"/>
<feature type="transmembrane region" description="Helical" evidence="1">
    <location>
        <begin position="107"/>
        <end position="128"/>
    </location>
</feature>
<dbReference type="AlphaFoldDB" id="A0A1W1YAE7"/>
<evidence type="ECO:0000313" key="3">
    <source>
        <dbReference type="Proteomes" id="UP000192393"/>
    </source>
</evidence>
<name>A0A1W1YAE7_9FLAO</name>
<evidence type="ECO:0000313" key="2">
    <source>
        <dbReference type="EMBL" id="SMC33142.1"/>
    </source>
</evidence>
<dbReference type="Proteomes" id="UP000192393">
    <property type="component" value="Unassembled WGS sequence"/>
</dbReference>
<proteinExistence type="predicted"/>
<dbReference type="RefSeq" id="WP_084015399.1">
    <property type="nucleotide sequence ID" value="NZ_FWXS01000001.1"/>
</dbReference>
<keyword evidence="1" id="KW-1133">Transmembrane helix</keyword>
<feature type="transmembrane region" description="Helical" evidence="1">
    <location>
        <begin position="63"/>
        <end position="86"/>
    </location>
</feature>
<keyword evidence="3" id="KW-1185">Reference proteome</keyword>
<dbReference type="EMBL" id="FWXS01000001">
    <property type="protein sequence ID" value="SMC33142.1"/>
    <property type="molecule type" value="Genomic_DNA"/>
</dbReference>
<evidence type="ECO:0008006" key="4">
    <source>
        <dbReference type="Google" id="ProtNLM"/>
    </source>
</evidence>
<dbReference type="InterPro" id="IPR021354">
    <property type="entry name" value="DUF2975"/>
</dbReference>
<protein>
    <recommendedName>
        <fullName evidence="4">DUF2975 domain-containing protein</fullName>
    </recommendedName>
</protein>
<keyword evidence="1" id="KW-0472">Membrane</keyword>
<evidence type="ECO:0000256" key="1">
    <source>
        <dbReference type="SAM" id="Phobius"/>
    </source>
</evidence>
<dbReference type="STRING" id="1434700.SAMN06296427_101185"/>
<accession>A0A1W1YAE7</accession>
<reference evidence="2 3" key="1">
    <citation type="submission" date="2017-04" db="EMBL/GenBank/DDBJ databases">
        <authorList>
            <person name="Afonso C.L."/>
            <person name="Miller P.J."/>
            <person name="Scott M.A."/>
            <person name="Spackman E."/>
            <person name="Goraichik I."/>
            <person name="Dimitrov K.M."/>
            <person name="Suarez D.L."/>
            <person name="Swayne D.E."/>
        </authorList>
    </citation>
    <scope>NUCLEOTIDE SEQUENCE [LARGE SCALE GENOMIC DNA]</scope>
    <source>
        <strain evidence="2 3">CGMCC 1.12708</strain>
    </source>
</reference>
<gene>
    <name evidence="2" type="ORF">SAMN06296427_101185</name>
</gene>